<keyword evidence="3" id="KW-1185">Reference proteome</keyword>
<comment type="caution">
    <text evidence="2">The sequence shown here is derived from an EMBL/GenBank/DDBJ whole genome shotgun (WGS) entry which is preliminary data.</text>
</comment>
<feature type="signal peptide" evidence="1">
    <location>
        <begin position="1"/>
        <end position="20"/>
    </location>
</feature>
<dbReference type="AlphaFoldDB" id="A0A3D9FZH5"/>
<dbReference type="RefSeq" id="WP_115886408.1">
    <property type="nucleotide sequence ID" value="NZ_QRDQ01000007.1"/>
</dbReference>
<dbReference type="EMBL" id="QRDQ01000007">
    <property type="protein sequence ID" value="RED26299.1"/>
    <property type="molecule type" value="Genomic_DNA"/>
</dbReference>
<organism evidence="2 3">
    <name type="scientific">Flavobacterium cutihirudinis</name>
    <dbReference type="NCBI Taxonomy" id="1265740"/>
    <lineage>
        <taxon>Bacteria</taxon>
        <taxon>Pseudomonadati</taxon>
        <taxon>Bacteroidota</taxon>
        <taxon>Flavobacteriia</taxon>
        <taxon>Flavobacteriales</taxon>
        <taxon>Flavobacteriaceae</taxon>
        <taxon>Flavobacterium</taxon>
    </lineage>
</organism>
<proteinExistence type="predicted"/>
<feature type="chain" id="PRO_5017540818" description="Tetratricopeptide repeat protein" evidence="1">
    <location>
        <begin position="21"/>
        <end position="756"/>
    </location>
</feature>
<sequence length="756" mass="89682">MKKFLVFIVLLVSSFYRSFACGYSPYGEDVRYCLFKPQYFNYAQYKSFFYNADLWGFDYSRNPEDYKLNVDSNIADWYNYTNKKVSIDAIEDFNFNLSYTDIHSKSDNDFIKYLYQHNKTSAIAYLKMAKNCEMIGDAEDVWERNENANNKSKAVLLDKIIDVTNKEQNQYFKRKYAFLTIRLAYYSGRNDIIKSVFEANFNKAKKDYLYYWSLFFYTFTKSNPGYMVDVANLMANSPEKSYASYFYFHHDFKIQEALKYVESKEETANVYAYASVQKVDKNLDYLKAIYENNPKSQILGFLLLREINKIEDWVYTPYYSNYNPSTDFADFWDNKTKNTTETLRNRSENDRLYAQEVLNFIDTVDVAKTQNPIVWEASKINLQFITRNYTDCLKNISLFEKAHQSEKITAEIEKIKALCITANQEKGNAIIKPEIEPIILKYKGDQRFIFALGRELEFKENITDGLALMSLIEETTQRSYDSGDVEWRGNRIKTSGNLQEFYVYFDYLDFVYSAKDLQTIVDQIDKGLSTEFQKIIYAKLLKDKDYLKDLLGTKYLRENQLNNALITFRSLDKKYWDDNYNAWERGSFGDSYVFDQNPFYDFKYTNSFIEHKEKYLVTKLSVTEHLIKYTSLANNSKTKDRDYYYFLIANCYYNMSDYGNSWMMRRYSSFSYGSNEVNESYIDEIEYRNKIKAIANYKLAYQNAKTDKFKALCLRMIDYVEKNEYSSSKRVGKEFSQFSSDLSGCENLKNYFTSRR</sequence>
<protein>
    <recommendedName>
        <fullName evidence="4">Tetratricopeptide repeat protein</fullName>
    </recommendedName>
</protein>
<keyword evidence="1" id="KW-0732">Signal</keyword>
<evidence type="ECO:0000256" key="1">
    <source>
        <dbReference type="SAM" id="SignalP"/>
    </source>
</evidence>
<dbReference type="OrthoDB" id="639967at2"/>
<evidence type="ECO:0000313" key="3">
    <source>
        <dbReference type="Proteomes" id="UP000257004"/>
    </source>
</evidence>
<name>A0A3D9FZH5_9FLAO</name>
<dbReference type="Proteomes" id="UP000257004">
    <property type="component" value="Unassembled WGS sequence"/>
</dbReference>
<evidence type="ECO:0000313" key="2">
    <source>
        <dbReference type="EMBL" id="RED26299.1"/>
    </source>
</evidence>
<accession>A0A3D9FZH5</accession>
<evidence type="ECO:0008006" key="4">
    <source>
        <dbReference type="Google" id="ProtNLM"/>
    </source>
</evidence>
<gene>
    <name evidence="2" type="ORF">BD847_0216</name>
</gene>
<reference evidence="2 3" key="1">
    <citation type="submission" date="2018-07" db="EMBL/GenBank/DDBJ databases">
        <title>Genomic Encyclopedia of Archaeal and Bacterial Type Strains, Phase II (KMG-II): from individual species to whole genera.</title>
        <authorList>
            <person name="Goeker M."/>
        </authorList>
    </citation>
    <scope>NUCLEOTIDE SEQUENCE [LARGE SCALE GENOMIC DNA]</scope>
    <source>
        <strain evidence="2 3">DSM 25795</strain>
    </source>
</reference>